<feature type="compositionally biased region" description="Low complexity" evidence="1">
    <location>
        <begin position="42"/>
        <end position="51"/>
    </location>
</feature>
<sequence>MRALRIACLLVVVFLLFSAAFAQTATPAGDASRDTSKDKATPDAATKPAPTDAEKNSAADGAPEVPADLQQVVNKQFGPGFKVALQRATPRRYLHDTDHEIPWTPLLITDLDGDGVQDAVIVARVKNAFAGQVPFHYAVIDPYMAAQGYENPMLTAGVASEAPETGYVVLAIHGTGAEGWRAAAPKAKWVMINLPFNTINVAPMPVKKGRMVGAIILEVEGTNRSSLVLWDGKKYRWRDMGGPGE</sequence>
<evidence type="ECO:0000313" key="3">
    <source>
        <dbReference type="EMBL" id="MBI2678158.1"/>
    </source>
</evidence>
<proteinExistence type="predicted"/>
<evidence type="ECO:0000256" key="2">
    <source>
        <dbReference type="SAM" id="SignalP"/>
    </source>
</evidence>
<dbReference type="AlphaFoldDB" id="A0A932A7J0"/>
<feature type="compositionally biased region" description="Basic and acidic residues" evidence="1">
    <location>
        <begin position="31"/>
        <end position="41"/>
    </location>
</feature>
<evidence type="ECO:0000313" key="4">
    <source>
        <dbReference type="Proteomes" id="UP000779809"/>
    </source>
</evidence>
<dbReference type="Proteomes" id="UP000779809">
    <property type="component" value="Unassembled WGS sequence"/>
</dbReference>
<feature type="region of interest" description="Disordered" evidence="1">
    <location>
        <begin position="27"/>
        <end position="62"/>
    </location>
</feature>
<organism evidence="3 4">
    <name type="scientific">Candidatus Korobacter versatilis</name>
    <dbReference type="NCBI Taxonomy" id="658062"/>
    <lineage>
        <taxon>Bacteria</taxon>
        <taxon>Pseudomonadati</taxon>
        <taxon>Acidobacteriota</taxon>
        <taxon>Terriglobia</taxon>
        <taxon>Terriglobales</taxon>
        <taxon>Candidatus Korobacteraceae</taxon>
        <taxon>Candidatus Korobacter</taxon>
    </lineage>
</organism>
<accession>A0A932A7J0</accession>
<evidence type="ECO:0000256" key="1">
    <source>
        <dbReference type="SAM" id="MobiDB-lite"/>
    </source>
</evidence>
<name>A0A932A7J0_9BACT</name>
<comment type="caution">
    <text evidence="3">The sequence shown here is derived from an EMBL/GenBank/DDBJ whole genome shotgun (WGS) entry which is preliminary data.</text>
</comment>
<reference evidence="3" key="1">
    <citation type="submission" date="2020-07" db="EMBL/GenBank/DDBJ databases">
        <title>Huge and variable diversity of episymbiotic CPR bacteria and DPANN archaea in groundwater ecosystems.</title>
        <authorList>
            <person name="He C.Y."/>
            <person name="Keren R."/>
            <person name="Whittaker M."/>
            <person name="Farag I.F."/>
            <person name="Doudna J."/>
            <person name="Cate J.H.D."/>
            <person name="Banfield J.F."/>
        </authorList>
    </citation>
    <scope>NUCLEOTIDE SEQUENCE</scope>
    <source>
        <strain evidence="3">NC_groundwater_580_Pr5_B-0.1um_64_19</strain>
    </source>
</reference>
<dbReference type="EMBL" id="JACPNR010000006">
    <property type="protein sequence ID" value="MBI2678158.1"/>
    <property type="molecule type" value="Genomic_DNA"/>
</dbReference>
<gene>
    <name evidence="3" type="ORF">HYX28_05210</name>
</gene>
<keyword evidence="2" id="KW-0732">Signal</keyword>
<protein>
    <recommendedName>
        <fullName evidence="5">FG-GAP repeat protein</fullName>
    </recommendedName>
</protein>
<feature type="chain" id="PRO_5036771170" description="FG-GAP repeat protein" evidence="2">
    <location>
        <begin position="23"/>
        <end position="245"/>
    </location>
</feature>
<evidence type="ECO:0008006" key="5">
    <source>
        <dbReference type="Google" id="ProtNLM"/>
    </source>
</evidence>
<feature type="signal peptide" evidence="2">
    <location>
        <begin position="1"/>
        <end position="22"/>
    </location>
</feature>